<reference evidence="3 4" key="1">
    <citation type="submission" date="2019-09" db="EMBL/GenBank/DDBJ databases">
        <title>NBRP : Genome information of microbial organism related human and environment.</title>
        <authorList>
            <person name="Hattori M."/>
            <person name="Oshima K."/>
            <person name="Inaba H."/>
            <person name="Suda W."/>
            <person name="Sakamoto M."/>
            <person name="Iino T."/>
            <person name="Kitahara M."/>
            <person name="Oshida Y."/>
            <person name="Iida T."/>
            <person name="Kudo T."/>
            <person name="Itoh T."/>
            <person name="Ohkuma M."/>
        </authorList>
    </citation>
    <scope>NUCLEOTIDE SEQUENCE [LARGE SCALE GENOMIC DNA]</scope>
    <source>
        <strain evidence="3 4">Q-1</strain>
    </source>
</reference>
<evidence type="ECO:0000313" key="3">
    <source>
        <dbReference type="EMBL" id="GER03982.1"/>
    </source>
</evidence>
<dbReference type="GO" id="GO:0043565">
    <property type="term" value="F:sequence-specific DNA binding"/>
    <property type="evidence" value="ECO:0007669"/>
    <property type="project" value="TreeGrafter"/>
</dbReference>
<dbReference type="Pfam" id="PF03466">
    <property type="entry name" value="LysR_substrate"/>
    <property type="match status" value="1"/>
</dbReference>
<protein>
    <recommendedName>
        <fullName evidence="2">LysR substrate-binding domain-containing protein</fullName>
    </recommendedName>
</protein>
<comment type="similarity">
    <text evidence="1">Belongs to the LysR transcriptional regulatory family.</text>
</comment>
<evidence type="ECO:0000256" key="1">
    <source>
        <dbReference type="ARBA" id="ARBA00009437"/>
    </source>
</evidence>
<dbReference type="GO" id="GO:0003700">
    <property type="term" value="F:DNA-binding transcription factor activity"/>
    <property type="evidence" value="ECO:0007669"/>
    <property type="project" value="TreeGrafter"/>
</dbReference>
<evidence type="ECO:0000313" key="4">
    <source>
        <dbReference type="Proteomes" id="UP000324996"/>
    </source>
</evidence>
<dbReference type="GO" id="GO:0006351">
    <property type="term" value="P:DNA-templated transcription"/>
    <property type="evidence" value="ECO:0007669"/>
    <property type="project" value="TreeGrafter"/>
</dbReference>
<organism evidence="3 4">
    <name type="scientific">Iodidimonas nitroreducens</name>
    <dbReference type="NCBI Taxonomy" id="1236968"/>
    <lineage>
        <taxon>Bacteria</taxon>
        <taxon>Pseudomonadati</taxon>
        <taxon>Pseudomonadota</taxon>
        <taxon>Alphaproteobacteria</taxon>
        <taxon>Iodidimonadales</taxon>
        <taxon>Iodidimonadaceae</taxon>
        <taxon>Iodidimonas</taxon>
    </lineage>
</organism>
<dbReference type="AlphaFoldDB" id="A0A5A7N6N7"/>
<dbReference type="EMBL" id="BKCN01000007">
    <property type="protein sequence ID" value="GER03982.1"/>
    <property type="molecule type" value="Genomic_DNA"/>
</dbReference>
<dbReference type="InterPro" id="IPR058163">
    <property type="entry name" value="LysR-type_TF_proteobact-type"/>
</dbReference>
<dbReference type="PANTHER" id="PTHR30537:SF5">
    <property type="entry name" value="HTH-TYPE TRANSCRIPTIONAL ACTIVATOR TTDR-RELATED"/>
    <property type="match status" value="1"/>
</dbReference>
<proteinExistence type="inferred from homology"/>
<gene>
    <name evidence="3" type="ORF">JCM17846_16640</name>
</gene>
<sequence>MAIPSFLLNPDLEQEGLVEILAHYSQEDLPVQAVYPPNRHLSTKVRRFIDFLADRFATAQGWSNR</sequence>
<accession>A0A5A7N6N7</accession>
<keyword evidence="4" id="KW-1185">Reference proteome</keyword>
<evidence type="ECO:0000259" key="2">
    <source>
        <dbReference type="Pfam" id="PF03466"/>
    </source>
</evidence>
<dbReference type="SUPFAM" id="SSF53850">
    <property type="entry name" value="Periplasmic binding protein-like II"/>
    <property type="match status" value="1"/>
</dbReference>
<feature type="domain" description="LysR substrate-binding" evidence="2">
    <location>
        <begin position="3"/>
        <end position="56"/>
    </location>
</feature>
<dbReference type="InterPro" id="IPR005119">
    <property type="entry name" value="LysR_subst-bd"/>
</dbReference>
<dbReference type="Proteomes" id="UP000324996">
    <property type="component" value="Unassembled WGS sequence"/>
</dbReference>
<name>A0A5A7N6N7_9PROT</name>
<dbReference type="PANTHER" id="PTHR30537">
    <property type="entry name" value="HTH-TYPE TRANSCRIPTIONAL REGULATOR"/>
    <property type="match status" value="1"/>
</dbReference>
<comment type="caution">
    <text evidence="3">The sequence shown here is derived from an EMBL/GenBank/DDBJ whole genome shotgun (WGS) entry which is preliminary data.</text>
</comment>
<dbReference type="Gene3D" id="3.40.190.290">
    <property type="match status" value="1"/>
</dbReference>